<gene>
    <name evidence="7" type="primary">rlmG</name>
    <name evidence="7" type="ORF">ARHIZOSPH14_16380</name>
</gene>
<dbReference type="GO" id="GO:0008757">
    <property type="term" value="F:S-adenosylmethionine-dependent methyltransferase activity"/>
    <property type="evidence" value="ECO:0007669"/>
    <property type="project" value="InterPro"/>
</dbReference>
<dbReference type="InterPro" id="IPR029063">
    <property type="entry name" value="SAM-dependent_MTases_sf"/>
</dbReference>
<accession>A0A9W6CWN1</accession>
<evidence type="ECO:0000313" key="7">
    <source>
        <dbReference type="EMBL" id="GLI27396.1"/>
    </source>
</evidence>
<dbReference type="InterPro" id="IPR058679">
    <property type="entry name" value="RlmG_N"/>
</dbReference>
<dbReference type="PANTHER" id="PTHR47816">
    <property type="entry name" value="RIBOSOMAL RNA SMALL SUBUNIT METHYLTRANSFERASE C"/>
    <property type="match status" value="1"/>
</dbReference>
<organism evidence="7 8">
    <name type="scientific">Agromyces rhizosphaerae</name>
    <dbReference type="NCBI Taxonomy" id="88374"/>
    <lineage>
        <taxon>Bacteria</taxon>
        <taxon>Bacillati</taxon>
        <taxon>Actinomycetota</taxon>
        <taxon>Actinomycetes</taxon>
        <taxon>Micrococcales</taxon>
        <taxon>Microbacteriaceae</taxon>
        <taxon>Agromyces</taxon>
    </lineage>
</organism>
<dbReference type="Gene3D" id="3.40.50.150">
    <property type="entry name" value="Vaccinia Virus protein VP39"/>
    <property type="match status" value="2"/>
</dbReference>
<evidence type="ECO:0000313" key="8">
    <source>
        <dbReference type="Proteomes" id="UP001144396"/>
    </source>
</evidence>
<dbReference type="Proteomes" id="UP001144396">
    <property type="component" value="Unassembled WGS sequence"/>
</dbReference>
<feature type="domain" description="Methyltransferase small" evidence="5">
    <location>
        <begin position="196"/>
        <end position="368"/>
    </location>
</feature>
<keyword evidence="3 7" id="KW-0489">Methyltransferase</keyword>
<evidence type="ECO:0000259" key="6">
    <source>
        <dbReference type="Pfam" id="PF26049"/>
    </source>
</evidence>
<dbReference type="GO" id="GO:0032259">
    <property type="term" value="P:methylation"/>
    <property type="evidence" value="ECO:0007669"/>
    <property type="project" value="UniProtKB-KW"/>
</dbReference>
<dbReference type="InterPro" id="IPR007848">
    <property type="entry name" value="Small_mtfrase_dom"/>
</dbReference>
<dbReference type="RefSeq" id="WP_281883903.1">
    <property type="nucleotide sequence ID" value="NZ_BSDP01000001.1"/>
</dbReference>
<dbReference type="CDD" id="cd15841">
    <property type="entry name" value="SNARE_Qc"/>
    <property type="match status" value="1"/>
</dbReference>
<evidence type="ECO:0000259" key="5">
    <source>
        <dbReference type="Pfam" id="PF05175"/>
    </source>
</evidence>
<evidence type="ECO:0000256" key="2">
    <source>
        <dbReference type="ARBA" id="ARBA00022552"/>
    </source>
</evidence>
<evidence type="ECO:0000256" key="3">
    <source>
        <dbReference type="ARBA" id="ARBA00022603"/>
    </source>
</evidence>
<keyword evidence="4" id="KW-0808">Transferase</keyword>
<proteinExistence type="predicted"/>
<keyword evidence="1" id="KW-0963">Cytoplasm</keyword>
<protein>
    <submittedName>
        <fullName evidence="7">Ribosomal RNA large subunit methyltransferase G</fullName>
    </submittedName>
</protein>
<name>A0A9W6CWN1_9MICO</name>
<dbReference type="GO" id="GO:0003676">
    <property type="term" value="F:nucleic acid binding"/>
    <property type="evidence" value="ECO:0007669"/>
    <property type="project" value="InterPro"/>
</dbReference>
<evidence type="ECO:0000256" key="1">
    <source>
        <dbReference type="ARBA" id="ARBA00022490"/>
    </source>
</evidence>
<dbReference type="EMBL" id="BSDP01000001">
    <property type="protein sequence ID" value="GLI27396.1"/>
    <property type="molecule type" value="Genomic_DNA"/>
</dbReference>
<dbReference type="Pfam" id="PF05175">
    <property type="entry name" value="MTS"/>
    <property type="match status" value="1"/>
</dbReference>
<keyword evidence="8" id="KW-1185">Reference proteome</keyword>
<keyword evidence="2" id="KW-0698">rRNA processing</keyword>
<dbReference type="Pfam" id="PF26049">
    <property type="entry name" value="RLMG_N"/>
    <property type="match status" value="1"/>
</dbReference>
<dbReference type="GO" id="GO:0008170">
    <property type="term" value="F:N-methyltransferase activity"/>
    <property type="evidence" value="ECO:0007669"/>
    <property type="project" value="UniProtKB-ARBA"/>
</dbReference>
<dbReference type="InterPro" id="IPR002052">
    <property type="entry name" value="DNA_methylase_N6_adenine_CS"/>
</dbReference>
<dbReference type="InterPro" id="IPR046977">
    <property type="entry name" value="RsmC/RlmG"/>
</dbReference>
<comment type="caution">
    <text evidence="7">The sequence shown here is derived from an EMBL/GenBank/DDBJ whole genome shotgun (WGS) entry which is preliminary data.</text>
</comment>
<dbReference type="SUPFAM" id="SSF53335">
    <property type="entry name" value="S-adenosyl-L-methionine-dependent methyltransferases"/>
    <property type="match status" value="1"/>
</dbReference>
<dbReference type="PANTHER" id="PTHR47816:SF5">
    <property type="entry name" value="RIBOSOMAL RNA LARGE SUBUNIT METHYLTRANSFERASE G"/>
    <property type="match status" value="1"/>
</dbReference>
<dbReference type="PROSITE" id="PS00092">
    <property type="entry name" value="N6_MTASE"/>
    <property type="match status" value="1"/>
</dbReference>
<dbReference type="CDD" id="cd02440">
    <property type="entry name" value="AdoMet_MTases"/>
    <property type="match status" value="1"/>
</dbReference>
<sequence length="373" mass="38784">MDFDALRRAPDTEGEGLRAWDAADRLILDEADALLATVGDGEVVVIGDTHGALALGAVDRGARGVRVHQDALLGERAIAANAARAGLADAVRIVALDARLVASARLVLLRLPRSLDALDEIAGVVAGHAADDVVVVAGGRIKHMALAMNDVLRRHFNRLDVSHARQKSRVLIARGPIRPAGPSPWPAHARDAELGLTVVAHGGVFAGSGVDIGTRALLAHLGEVVDASAAEEAIDLACGSGVIAAWLAERMPRARVRALDQSAAAVASARETAAANGVADRVTAERADGLETVPDASARLVVLNPPFHSGAAVTTALAERLFADAGRALAPGGTLVAVWNSHLRYRHALERLVGPTRQLARTPKFTVTASTRP</sequence>
<dbReference type="GO" id="GO:0006364">
    <property type="term" value="P:rRNA processing"/>
    <property type="evidence" value="ECO:0007669"/>
    <property type="project" value="UniProtKB-KW"/>
</dbReference>
<feature type="domain" description="RlmG N-terminal" evidence="6">
    <location>
        <begin position="5"/>
        <end position="173"/>
    </location>
</feature>
<evidence type="ECO:0000256" key="4">
    <source>
        <dbReference type="ARBA" id="ARBA00022679"/>
    </source>
</evidence>
<reference evidence="7" key="1">
    <citation type="submission" date="2022-12" db="EMBL/GenBank/DDBJ databases">
        <title>Reference genome sequencing for broad-spectrum identification of bacterial and archaeal isolates by mass spectrometry.</title>
        <authorList>
            <person name="Sekiguchi Y."/>
            <person name="Tourlousse D.M."/>
        </authorList>
    </citation>
    <scope>NUCLEOTIDE SEQUENCE</scope>
    <source>
        <strain evidence="7">14</strain>
    </source>
</reference>
<dbReference type="AlphaFoldDB" id="A0A9W6CWN1"/>